<reference evidence="4" key="1">
    <citation type="submission" date="2016-10" db="EMBL/GenBank/DDBJ databases">
        <authorList>
            <person name="Varghese N."/>
            <person name="Submissions S."/>
        </authorList>
    </citation>
    <scope>NUCLEOTIDE SEQUENCE [LARGE SCALE GENOMIC DNA]</scope>
    <source>
        <strain evidence="4">DSM 24767</strain>
    </source>
</reference>
<name>A0A1H1HM22_NATTX</name>
<proteinExistence type="predicted"/>
<keyword evidence="1" id="KW-0472">Membrane</keyword>
<protein>
    <recommendedName>
        <fullName evidence="2">DUF2062 domain-containing protein</fullName>
    </recommendedName>
</protein>
<dbReference type="PANTHER" id="PTHR40547">
    <property type="entry name" value="SLL0298 PROTEIN"/>
    <property type="match status" value="1"/>
</dbReference>
<dbReference type="PANTHER" id="PTHR40547:SF1">
    <property type="entry name" value="SLL0298 PROTEIN"/>
    <property type="match status" value="1"/>
</dbReference>
<dbReference type="Pfam" id="PF09835">
    <property type="entry name" value="DUF2062"/>
    <property type="match status" value="1"/>
</dbReference>
<evidence type="ECO:0000313" key="4">
    <source>
        <dbReference type="Proteomes" id="UP000198848"/>
    </source>
</evidence>
<organism evidence="3 4">
    <name type="scientific">Natronobacterium texcoconense</name>
    <dbReference type="NCBI Taxonomy" id="1095778"/>
    <lineage>
        <taxon>Archaea</taxon>
        <taxon>Methanobacteriati</taxon>
        <taxon>Methanobacteriota</taxon>
        <taxon>Stenosarchaea group</taxon>
        <taxon>Halobacteria</taxon>
        <taxon>Halobacteriales</taxon>
        <taxon>Natrialbaceae</taxon>
        <taxon>Natronobacterium</taxon>
    </lineage>
</organism>
<feature type="transmembrane region" description="Helical" evidence="1">
    <location>
        <begin position="114"/>
        <end position="137"/>
    </location>
</feature>
<gene>
    <name evidence="3" type="ORF">SAMN04489842_2873</name>
</gene>
<dbReference type="RefSeq" id="WP_090383156.1">
    <property type="nucleotide sequence ID" value="NZ_FNLC01000003.1"/>
</dbReference>
<accession>A0A1H1HM22</accession>
<feature type="transmembrane region" description="Helical" evidence="1">
    <location>
        <begin position="66"/>
        <end position="94"/>
    </location>
</feature>
<feature type="domain" description="DUF2062" evidence="2">
    <location>
        <begin position="13"/>
        <end position="146"/>
    </location>
</feature>
<keyword evidence="4" id="KW-1185">Reference proteome</keyword>
<evidence type="ECO:0000259" key="2">
    <source>
        <dbReference type="Pfam" id="PF09835"/>
    </source>
</evidence>
<feature type="transmembrane region" description="Helical" evidence="1">
    <location>
        <begin position="34"/>
        <end position="59"/>
    </location>
</feature>
<dbReference type="EMBL" id="FNLC01000003">
    <property type="protein sequence ID" value="SDR26472.1"/>
    <property type="molecule type" value="Genomic_DNA"/>
</dbReference>
<sequence>MSRARFGRYADRIRDDLHEAFREDSTPRELAGSFAVGAFVTMLPTLGAGLLLFVAIGYAVSWVSKLALFASVLVFNPVVKWGVYVASFAVGVFLLGPVDGVSMTGASFSAGPEIVLRLLVGNLILAAVATVVSYVVVYRLAARYQSTEVAEVIDEAVEELVTKAQESRSE</sequence>
<keyword evidence="1" id="KW-1133">Transmembrane helix</keyword>
<dbReference type="Proteomes" id="UP000198848">
    <property type="component" value="Unassembled WGS sequence"/>
</dbReference>
<dbReference type="AlphaFoldDB" id="A0A1H1HM22"/>
<dbReference type="OrthoDB" id="329979at2157"/>
<evidence type="ECO:0000256" key="1">
    <source>
        <dbReference type="SAM" id="Phobius"/>
    </source>
</evidence>
<keyword evidence="1" id="KW-0812">Transmembrane</keyword>
<dbReference type="InterPro" id="IPR018639">
    <property type="entry name" value="DUF2062"/>
</dbReference>
<evidence type="ECO:0000313" key="3">
    <source>
        <dbReference type="EMBL" id="SDR26472.1"/>
    </source>
</evidence>